<dbReference type="STRING" id="1182543.W9WA48"/>
<evidence type="ECO:0000256" key="1">
    <source>
        <dbReference type="SAM" id="MobiDB-lite"/>
    </source>
</evidence>
<feature type="region of interest" description="Disordered" evidence="1">
    <location>
        <begin position="295"/>
        <end position="369"/>
    </location>
</feature>
<feature type="region of interest" description="Disordered" evidence="1">
    <location>
        <begin position="703"/>
        <end position="729"/>
    </location>
</feature>
<feature type="region of interest" description="Disordered" evidence="1">
    <location>
        <begin position="776"/>
        <end position="795"/>
    </location>
</feature>
<dbReference type="GeneID" id="19196399"/>
<feature type="compositionally biased region" description="Low complexity" evidence="1">
    <location>
        <begin position="839"/>
        <end position="858"/>
    </location>
</feature>
<gene>
    <name evidence="2" type="ORF">A1O5_11711</name>
</gene>
<feature type="compositionally biased region" description="Low complexity" evidence="1">
    <location>
        <begin position="966"/>
        <end position="1002"/>
    </location>
</feature>
<dbReference type="OrthoDB" id="5389734at2759"/>
<reference evidence="2 3" key="1">
    <citation type="submission" date="2013-03" db="EMBL/GenBank/DDBJ databases">
        <title>The Genome Sequence of Cladophialophora psammophila CBS 110553.</title>
        <authorList>
            <consortium name="The Broad Institute Genomics Platform"/>
            <person name="Cuomo C."/>
            <person name="de Hoog S."/>
            <person name="Gorbushina A."/>
            <person name="Walker B."/>
            <person name="Young S.K."/>
            <person name="Zeng Q."/>
            <person name="Gargeya S."/>
            <person name="Fitzgerald M."/>
            <person name="Haas B."/>
            <person name="Abouelleil A."/>
            <person name="Allen A.W."/>
            <person name="Alvarado L."/>
            <person name="Arachchi H.M."/>
            <person name="Berlin A.M."/>
            <person name="Chapman S.B."/>
            <person name="Gainer-Dewar J."/>
            <person name="Goldberg J."/>
            <person name="Griggs A."/>
            <person name="Gujja S."/>
            <person name="Hansen M."/>
            <person name="Howarth C."/>
            <person name="Imamovic A."/>
            <person name="Ireland A."/>
            <person name="Larimer J."/>
            <person name="McCowan C."/>
            <person name="Murphy C."/>
            <person name="Pearson M."/>
            <person name="Poon T.W."/>
            <person name="Priest M."/>
            <person name="Roberts A."/>
            <person name="Saif S."/>
            <person name="Shea T."/>
            <person name="Sisk P."/>
            <person name="Sykes S."/>
            <person name="Wortman J."/>
            <person name="Nusbaum C."/>
            <person name="Birren B."/>
        </authorList>
    </citation>
    <scope>NUCLEOTIDE SEQUENCE [LARGE SCALE GENOMIC DNA]</scope>
    <source>
        <strain evidence="2 3">CBS 110553</strain>
    </source>
</reference>
<dbReference type="RefSeq" id="XP_007750472.1">
    <property type="nucleotide sequence ID" value="XM_007752282.1"/>
</dbReference>
<name>W9WA48_9EURO</name>
<feature type="compositionally biased region" description="Low complexity" evidence="1">
    <location>
        <begin position="314"/>
        <end position="326"/>
    </location>
</feature>
<feature type="region of interest" description="Disordered" evidence="1">
    <location>
        <begin position="1"/>
        <end position="25"/>
    </location>
</feature>
<feature type="region of interest" description="Disordered" evidence="1">
    <location>
        <begin position="873"/>
        <end position="1027"/>
    </location>
</feature>
<proteinExistence type="predicted"/>
<comment type="caution">
    <text evidence="2">The sequence shown here is derived from an EMBL/GenBank/DDBJ whole genome shotgun (WGS) entry which is preliminary data.</text>
</comment>
<protein>
    <submittedName>
        <fullName evidence="2">Uncharacterized protein</fullName>
    </submittedName>
</protein>
<feature type="region of interest" description="Disordered" evidence="1">
    <location>
        <begin position="521"/>
        <end position="540"/>
    </location>
</feature>
<sequence>MSIDKSSNGGQAIVRPPAHPVPQLQNPFEESMLESISDQMAEEVPTDAMTRRTMLLEAPTYQRVIAGRWKQKPGEKYHPLWKLVAQLTFGMHLLSQNMAISEEEVMRILQSHVDDIDAFLERTTEDFDLAQSDIHERIRCLKLPLAHGEVFDRMLEDRAFRASILDGNEKIDHVIGRTKKAAKDALKDVQKGFDATNVMEKYLSKLSSTWRRESPEHEAVLVAMLGNVEGWRRAFLELHLQGNKLAGSLKKLAEVVSEMQQRAATVSRNLVARAQKTKHITSQDAGRVPSQLGSIAEHKPLPSEPGRQHSTRNSSRSTQLTSFSSRPNSGQKSSQGMTSQTQSLGHQSPQSSEPRRPGHAEMPGRSFSSEVMAIEGPQYAADRMRSLGGLLIQPSEELLVELPADVPEDALRQAPVSIKNRLSMTLGLKPKDNASHRISSVYYPKALGDLLKSPAISSLLLTPQAGKSMGTPVQAMISPVMSEGEAGFFLSHEQSPSIGFFNTDYKKGADSAKASPAAAQASARASIVDPSRPVTRRSSIPNLAFTSHPVVMAMASPPVELPAPVEPAAREERSNSSASRKGSQLSSLGEPGPELNEAEMTRSASESALETRILIDTSTVTVAIVPASAEETFAAAQQKAESDTQNQLQSQLEMSTENAVKAIQEGVAVPLRPQLTATAPPPTEEVGHADEGKIQVAVGAPARVESEDSAQANSDDTPNDMLAQKVDGPSPKTEFIAELEAIVPKPLYFKPTKDFGLVELEAPHQTFKLPPRPVAVTENSEKEAPGASQGQREDFIKLPTEVTTKPGMKPKDFGNSDTPEPIRPLKLKLTKKDGKIVPVQVSSPGESSKSSVGSPGPKLKIDIVADIIERLSYTPPGSPIHARSASSVSSNSAQRWSHRSSRSLGPPEQAPAPPAPGGRPMVEPDFATAGQFEGERKQKKKKTSNMSGGSKSGWKNLFRGSIADNSSAGGAQSSEGGSIKTMTTATTTTNASASASRSGAEAVPPTQADMMTTSGKDVLWFRGDTKK</sequence>
<feature type="compositionally biased region" description="Low complexity" evidence="1">
    <location>
        <begin position="879"/>
        <end position="895"/>
    </location>
</feature>
<evidence type="ECO:0000313" key="3">
    <source>
        <dbReference type="Proteomes" id="UP000019471"/>
    </source>
</evidence>
<feature type="region of interest" description="Disordered" evidence="1">
    <location>
        <begin position="800"/>
        <end position="858"/>
    </location>
</feature>
<organism evidence="2 3">
    <name type="scientific">Cladophialophora psammophila CBS 110553</name>
    <dbReference type="NCBI Taxonomy" id="1182543"/>
    <lineage>
        <taxon>Eukaryota</taxon>
        <taxon>Fungi</taxon>
        <taxon>Dikarya</taxon>
        <taxon>Ascomycota</taxon>
        <taxon>Pezizomycotina</taxon>
        <taxon>Eurotiomycetes</taxon>
        <taxon>Chaetothyriomycetidae</taxon>
        <taxon>Chaetothyriales</taxon>
        <taxon>Herpotrichiellaceae</taxon>
        <taxon>Cladophialophora</taxon>
    </lineage>
</organism>
<evidence type="ECO:0000313" key="2">
    <source>
        <dbReference type="EMBL" id="EXJ61396.1"/>
    </source>
</evidence>
<dbReference type="EMBL" id="AMGX01000028">
    <property type="protein sequence ID" value="EXJ61396.1"/>
    <property type="molecule type" value="Genomic_DNA"/>
</dbReference>
<feature type="compositionally biased region" description="Pro residues" evidence="1">
    <location>
        <begin position="908"/>
        <end position="917"/>
    </location>
</feature>
<keyword evidence="3" id="KW-1185">Reference proteome</keyword>
<feature type="region of interest" description="Disordered" evidence="1">
    <location>
        <begin position="566"/>
        <end position="604"/>
    </location>
</feature>
<dbReference type="Proteomes" id="UP000019471">
    <property type="component" value="Unassembled WGS sequence"/>
</dbReference>
<dbReference type="HOGENOM" id="CLU_297352_0_0_1"/>
<dbReference type="AlphaFoldDB" id="W9WA48"/>
<dbReference type="eggNOG" id="ENOG502S1K8">
    <property type="taxonomic scope" value="Eukaryota"/>
</dbReference>
<feature type="compositionally biased region" description="Polar residues" evidence="1">
    <location>
        <begin position="327"/>
        <end position="352"/>
    </location>
</feature>
<feature type="compositionally biased region" description="Polar residues" evidence="1">
    <location>
        <begin position="1"/>
        <end position="10"/>
    </location>
</feature>
<accession>W9WA48</accession>